<evidence type="ECO:0008006" key="5">
    <source>
        <dbReference type="Google" id="ProtNLM"/>
    </source>
</evidence>
<sequence>MVAFVSALLIMFSFSFTNQPVAMNGRTFYIDALNGNDRNDGLSQAKPWKSLSRVNAATFVPGDQLLFKASGKWEGQLHPKGSGNKQNPIRIGKYGKGRRPHLEGGGTANGTVYLYNQQYWRISSLEITNYRADEETGLSLEEWENRNTTSYVKPALPPQFKNKNQPKYGIYVQGEDAGELSGLSLVDLDIHGVNGYIDQADEASKDNGGVFFKITGMVKPTWFSDILIESNTVHDVDRTGMVICSSTWSQRTFTGNGNWTPSKNIVIRKNVFSNTGANALIVRVALDPLMEYNLFDHCAIKASGNAAFSFNSDGALWQFNECRFTKANIDDRDAGGIDSDYKTRGTIVQYNFVHDNDYGMLITGGPAQFNDGTLVRYNIFENDGRYAHPTHGKCVLRVGGSATNTRIYNNVVYLGPDQADIKIVSHETWKTAPDGTIYQNNIFYNLGKNAAYDLGESTNSFFGNNLYFGEPATQQPGDSKALRTDPLLVNPGKGDPAGYRPAPRSPAVGAGVRVDDAGKRDYFGTALPLQRSPSVGVAEPGH</sequence>
<dbReference type="EMBL" id="WVHS01000002">
    <property type="protein sequence ID" value="MXV15783.1"/>
    <property type="molecule type" value="Genomic_DNA"/>
</dbReference>
<dbReference type="Gene3D" id="2.160.20.10">
    <property type="entry name" value="Single-stranded right-handed beta-helix, Pectin lyase-like"/>
    <property type="match status" value="1"/>
</dbReference>
<proteinExistence type="predicted"/>
<keyword evidence="4" id="KW-1185">Reference proteome</keyword>
<dbReference type="AlphaFoldDB" id="A0A7K1XXW5"/>
<evidence type="ECO:0000313" key="4">
    <source>
        <dbReference type="Proteomes" id="UP000451233"/>
    </source>
</evidence>
<evidence type="ECO:0000256" key="1">
    <source>
        <dbReference type="SAM" id="MobiDB-lite"/>
    </source>
</evidence>
<feature type="signal peptide" evidence="2">
    <location>
        <begin position="1"/>
        <end position="22"/>
    </location>
</feature>
<name>A0A7K1XXW5_9SPHI</name>
<comment type="caution">
    <text evidence="3">The sequence shown here is derived from an EMBL/GenBank/DDBJ whole genome shotgun (WGS) entry which is preliminary data.</text>
</comment>
<feature type="chain" id="PRO_5029451178" description="Right-handed parallel beta-helix repeat-containing protein" evidence="2">
    <location>
        <begin position="23"/>
        <end position="542"/>
    </location>
</feature>
<keyword evidence="2" id="KW-0732">Signal</keyword>
<dbReference type="SUPFAM" id="SSF51126">
    <property type="entry name" value="Pectin lyase-like"/>
    <property type="match status" value="1"/>
</dbReference>
<accession>A0A7K1XXW5</accession>
<organism evidence="3 4">
    <name type="scientific">Hufsiella ginkgonis</name>
    <dbReference type="NCBI Taxonomy" id="2695274"/>
    <lineage>
        <taxon>Bacteria</taxon>
        <taxon>Pseudomonadati</taxon>
        <taxon>Bacteroidota</taxon>
        <taxon>Sphingobacteriia</taxon>
        <taxon>Sphingobacteriales</taxon>
        <taxon>Sphingobacteriaceae</taxon>
        <taxon>Hufsiella</taxon>
    </lineage>
</organism>
<reference evidence="3 4" key="1">
    <citation type="submission" date="2019-11" db="EMBL/GenBank/DDBJ databases">
        <title>Pedobacter sp. HMF7056 Genome sequencing and assembly.</title>
        <authorList>
            <person name="Kang H."/>
            <person name="Kim H."/>
            <person name="Joh K."/>
        </authorList>
    </citation>
    <scope>NUCLEOTIDE SEQUENCE [LARGE SCALE GENOMIC DNA]</scope>
    <source>
        <strain evidence="3 4">HMF7056</strain>
    </source>
</reference>
<evidence type="ECO:0000256" key="2">
    <source>
        <dbReference type="SAM" id="SignalP"/>
    </source>
</evidence>
<dbReference type="RefSeq" id="WP_160906756.1">
    <property type="nucleotide sequence ID" value="NZ_WVHS01000002.1"/>
</dbReference>
<dbReference type="InterPro" id="IPR012334">
    <property type="entry name" value="Pectin_lyas_fold"/>
</dbReference>
<evidence type="ECO:0000313" key="3">
    <source>
        <dbReference type="EMBL" id="MXV15783.1"/>
    </source>
</evidence>
<feature type="region of interest" description="Disordered" evidence="1">
    <location>
        <begin position="489"/>
        <end position="511"/>
    </location>
</feature>
<protein>
    <recommendedName>
        <fullName evidence="5">Right-handed parallel beta-helix repeat-containing protein</fullName>
    </recommendedName>
</protein>
<dbReference type="InterPro" id="IPR011050">
    <property type="entry name" value="Pectin_lyase_fold/virulence"/>
</dbReference>
<gene>
    <name evidence="3" type="ORF">GS398_10745</name>
</gene>
<dbReference type="Proteomes" id="UP000451233">
    <property type="component" value="Unassembled WGS sequence"/>
</dbReference>